<comment type="caution">
    <text evidence="2">The sequence shown here is derived from an EMBL/GenBank/DDBJ whole genome shotgun (WGS) entry which is preliminary data.</text>
</comment>
<feature type="region of interest" description="Disordered" evidence="1">
    <location>
        <begin position="1"/>
        <end position="74"/>
    </location>
</feature>
<feature type="compositionally biased region" description="Basic and acidic residues" evidence="1">
    <location>
        <begin position="46"/>
        <end position="58"/>
    </location>
</feature>
<accession>A0A9W9UIJ8</accession>
<keyword evidence="3" id="KW-1185">Reference proteome</keyword>
<gene>
    <name evidence="2" type="ORF">N7541_011607</name>
</gene>
<dbReference type="AlphaFoldDB" id="A0A9W9UIJ8"/>
<dbReference type="Proteomes" id="UP001148299">
    <property type="component" value="Unassembled WGS sequence"/>
</dbReference>
<name>A0A9W9UIJ8_PENBR</name>
<evidence type="ECO:0000256" key="1">
    <source>
        <dbReference type="SAM" id="MobiDB-lite"/>
    </source>
</evidence>
<dbReference type="EMBL" id="JAPZBR010000008">
    <property type="protein sequence ID" value="KAJ5342483.1"/>
    <property type="molecule type" value="Genomic_DNA"/>
</dbReference>
<evidence type="ECO:0000313" key="3">
    <source>
        <dbReference type="Proteomes" id="UP001148299"/>
    </source>
</evidence>
<sequence length="74" mass="7987">MPMPTQDAATRAKESATQKASHSDMGPTELLSEHMDASGNPVPDDAWDKTQKSGKTETETDPYVAMNAETADFD</sequence>
<protein>
    <submittedName>
        <fullName evidence="2">Uncharacterized protein</fullName>
    </submittedName>
</protein>
<proteinExistence type="predicted"/>
<organism evidence="2 3">
    <name type="scientific">Penicillium brevicompactum</name>
    <dbReference type="NCBI Taxonomy" id="5074"/>
    <lineage>
        <taxon>Eukaryota</taxon>
        <taxon>Fungi</taxon>
        <taxon>Dikarya</taxon>
        <taxon>Ascomycota</taxon>
        <taxon>Pezizomycotina</taxon>
        <taxon>Eurotiomycetes</taxon>
        <taxon>Eurotiomycetidae</taxon>
        <taxon>Eurotiales</taxon>
        <taxon>Aspergillaceae</taxon>
        <taxon>Penicillium</taxon>
    </lineage>
</organism>
<reference evidence="2" key="1">
    <citation type="submission" date="2022-12" db="EMBL/GenBank/DDBJ databases">
        <authorList>
            <person name="Petersen C."/>
        </authorList>
    </citation>
    <scope>NUCLEOTIDE SEQUENCE</scope>
    <source>
        <strain evidence="2">IBT 35675</strain>
    </source>
</reference>
<reference evidence="2" key="2">
    <citation type="journal article" date="2023" name="IMA Fungus">
        <title>Comparative genomic study of the Penicillium genus elucidates a diverse pangenome and 15 lateral gene transfer events.</title>
        <authorList>
            <person name="Petersen C."/>
            <person name="Sorensen T."/>
            <person name="Nielsen M.R."/>
            <person name="Sondergaard T.E."/>
            <person name="Sorensen J.L."/>
            <person name="Fitzpatrick D.A."/>
            <person name="Frisvad J.C."/>
            <person name="Nielsen K.L."/>
        </authorList>
    </citation>
    <scope>NUCLEOTIDE SEQUENCE</scope>
    <source>
        <strain evidence="2">IBT 35675</strain>
    </source>
</reference>
<evidence type="ECO:0000313" key="2">
    <source>
        <dbReference type="EMBL" id="KAJ5342483.1"/>
    </source>
</evidence>